<dbReference type="AlphaFoldDB" id="A0AAE1TFA5"/>
<gene>
    <name evidence="6" type="ORF">QN277_000207</name>
</gene>
<comment type="caution">
    <text evidence="6">The sequence shown here is derived from an EMBL/GenBank/DDBJ whole genome shotgun (WGS) entry which is preliminary data.</text>
</comment>
<keyword evidence="2" id="KW-0646">Protease inhibitor</keyword>
<protein>
    <submittedName>
        <fullName evidence="6">Uncharacterized protein</fullName>
    </submittedName>
</protein>
<dbReference type="InterPro" id="IPR002160">
    <property type="entry name" value="Prot_inh_Kunz-lg"/>
</dbReference>
<comment type="similarity">
    <text evidence="1">Belongs to the protease inhibitor I3 (leguminous Kunitz-type inhibitor) family.</text>
</comment>
<dbReference type="SMART" id="SM00452">
    <property type="entry name" value="STI"/>
    <property type="match status" value="1"/>
</dbReference>
<evidence type="ECO:0000256" key="3">
    <source>
        <dbReference type="ARBA" id="ARBA00022900"/>
    </source>
</evidence>
<organism evidence="6 7">
    <name type="scientific">Acacia crassicarpa</name>
    <name type="common">northern wattle</name>
    <dbReference type="NCBI Taxonomy" id="499986"/>
    <lineage>
        <taxon>Eukaryota</taxon>
        <taxon>Viridiplantae</taxon>
        <taxon>Streptophyta</taxon>
        <taxon>Embryophyta</taxon>
        <taxon>Tracheophyta</taxon>
        <taxon>Spermatophyta</taxon>
        <taxon>Magnoliopsida</taxon>
        <taxon>eudicotyledons</taxon>
        <taxon>Gunneridae</taxon>
        <taxon>Pentapetalae</taxon>
        <taxon>rosids</taxon>
        <taxon>fabids</taxon>
        <taxon>Fabales</taxon>
        <taxon>Fabaceae</taxon>
        <taxon>Caesalpinioideae</taxon>
        <taxon>mimosoid clade</taxon>
        <taxon>Acacieae</taxon>
        <taxon>Acacia</taxon>
    </lineage>
</organism>
<evidence type="ECO:0000256" key="1">
    <source>
        <dbReference type="ARBA" id="ARBA00005440"/>
    </source>
</evidence>
<sequence length="237" mass="26335">MKTNALLAFFFFLVALFSSTRAEFVRDSEGHIVHSGGIYELVPQYFNYSAIVGTGTNLEGSSTWPVAVVENLAQDSAILIETKLVAAYITTDYPLHISFHPLASDRCTKHPEWLVVRGQAFKSGLVVVGEASHPVDGCFYFKSYDSCRYLYSLVFCYDQNKCGQVAVKTHDCCGHNHLIVAAEQESECPLVFKLVKQRDDHVPCDISKVVGSNLHIQGQSLESKSEEANNTEYNPVE</sequence>
<dbReference type="Pfam" id="PF00197">
    <property type="entry name" value="Kunitz_legume"/>
    <property type="match status" value="1"/>
</dbReference>
<evidence type="ECO:0000256" key="4">
    <source>
        <dbReference type="ARBA" id="ARBA00023157"/>
    </source>
</evidence>
<dbReference type="EMBL" id="JAWXYG010000001">
    <property type="protein sequence ID" value="KAK4283232.1"/>
    <property type="molecule type" value="Genomic_DNA"/>
</dbReference>
<evidence type="ECO:0000313" key="7">
    <source>
        <dbReference type="Proteomes" id="UP001293593"/>
    </source>
</evidence>
<dbReference type="Gene3D" id="2.80.10.50">
    <property type="match status" value="1"/>
</dbReference>
<reference evidence="6" key="1">
    <citation type="submission" date="2023-10" db="EMBL/GenBank/DDBJ databases">
        <title>Chromosome-level genome of the transformable northern wattle, Acacia crassicarpa.</title>
        <authorList>
            <person name="Massaro I."/>
            <person name="Sinha N.R."/>
            <person name="Poethig S."/>
            <person name="Leichty A.R."/>
        </authorList>
    </citation>
    <scope>NUCLEOTIDE SEQUENCE</scope>
    <source>
        <strain evidence="6">Acra3RX</strain>
        <tissue evidence="6">Leaf</tissue>
    </source>
</reference>
<dbReference type="SUPFAM" id="SSF50386">
    <property type="entry name" value="STI-like"/>
    <property type="match status" value="1"/>
</dbReference>
<dbReference type="GO" id="GO:0004867">
    <property type="term" value="F:serine-type endopeptidase inhibitor activity"/>
    <property type="evidence" value="ECO:0007669"/>
    <property type="project" value="UniProtKB-KW"/>
</dbReference>
<dbReference type="PROSITE" id="PS00283">
    <property type="entry name" value="SOYBEAN_KUNITZ"/>
    <property type="match status" value="1"/>
</dbReference>
<feature type="chain" id="PRO_5042081210" evidence="5">
    <location>
        <begin position="23"/>
        <end position="237"/>
    </location>
</feature>
<dbReference type="InterPro" id="IPR011065">
    <property type="entry name" value="Kunitz_inhibitor_STI-like_sf"/>
</dbReference>
<evidence type="ECO:0000256" key="5">
    <source>
        <dbReference type="SAM" id="SignalP"/>
    </source>
</evidence>
<keyword evidence="3" id="KW-0722">Serine protease inhibitor</keyword>
<keyword evidence="4" id="KW-1015">Disulfide bond</keyword>
<accession>A0AAE1TFA5</accession>
<keyword evidence="5" id="KW-0732">Signal</keyword>
<dbReference type="Proteomes" id="UP001293593">
    <property type="component" value="Unassembled WGS sequence"/>
</dbReference>
<keyword evidence="7" id="KW-1185">Reference proteome</keyword>
<evidence type="ECO:0000313" key="6">
    <source>
        <dbReference type="EMBL" id="KAK4283232.1"/>
    </source>
</evidence>
<feature type="signal peptide" evidence="5">
    <location>
        <begin position="1"/>
        <end position="22"/>
    </location>
</feature>
<evidence type="ECO:0000256" key="2">
    <source>
        <dbReference type="ARBA" id="ARBA00022690"/>
    </source>
</evidence>
<proteinExistence type="inferred from homology"/>
<dbReference type="PANTHER" id="PTHR33107">
    <property type="entry name" value="KUNITZ TRYPSIN INHIBITOR 2"/>
    <property type="match status" value="1"/>
</dbReference>
<name>A0AAE1TFA5_9FABA</name>
<dbReference type="PANTHER" id="PTHR33107:SF81">
    <property type="entry name" value="TRYPSIN INHIBITOR A"/>
    <property type="match status" value="1"/>
</dbReference>